<dbReference type="SMART" id="SM00869">
    <property type="entry name" value="Autotransporter"/>
    <property type="match status" value="1"/>
</dbReference>
<keyword evidence="1" id="KW-0472">Membrane</keyword>
<dbReference type="SUPFAM" id="SSF103515">
    <property type="entry name" value="Autotransporter"/>
    <property type="match status" value="1"/>
</dbReference>
<comment type="caution">
    <text evidence="4">The sequence shown here is derived from an EMBL/GenBank/DDBJ whole genome shotgun (WGS) entry which is preliminary data.</text>
</comment>
<dbReference type="Proteomes" id="UP001291687">
    <property type="component" value="Unassembled WGS sequence"/>
</dbReference>
<accession>A0ABU5NCJ4</accession>
<dbReference type="EMBL" id="JARJFB010000059">
    <property type="protein sequence ID" value="MEA0970904.1"/>
    <property type="molecule type" value="Genomic_DNA"/>
</dbReference>
<dbReference type="Pfam" id="PF03797">
    <property type="entry name" value="Autotransporter"/>
    <property type="match status" value="1"/>
</dbReference>
<dbReference type="InterPro" id="IPR036709">
    <property type="entry name" value="Autotransporte_beta_dom_sf"/>
</dbReference>
<reference evidence="4 5" key="1">
    <citation type="submission" date="2023-03" db="EMBL/GenBank/DDBJ databases">
        <title>Host association and intracellularity evolved multiple times independently in the Rickettsiales.</title>
        <authorList>
            <person name="Castelli M."/>
            <person name="Nardi T."/>
            <person name="Gammuto L."/>
            <person name="Bellinzona G."/>
            <person name="Sabaneyeva E."/>
            <person name="Potekhin A."/>
            <person name="Serra V."/>
            <person name="Petroni G."/>
            <person name="Sassera D."/>
        </authorList>
    </citation>
    <scope>NUCLEOTIDE SEQUENCE [LARGE SCALE GENOMIC DNA]</scope>
    <source>
        <strain evidence="4 5">Sr 2-6</strain>
    </source>
</reference>
<sequence length="1715" mass="170054">MAKSKFLKSLLTTASAVAVLAGGAQSASAAARTTTGPGGAIVIVQNNDSAGALSAALGVGDSIQLNHARDITTGGAITLVAPGINANGNTGQTFNVGHAVTWPGATDLINVALNVTVGGAITIQDVTTKAVTISGGAVTIRHTLAADANGRVSVSGGTLAITNAGENVLVSGTGIVTQTGTVGGDVVVTGGGKYLGAVGAVVTGDVTINTTAIGNTFRDAAAVNVTQGSVTFNDANGLVTVNGGTIVAMNDATLGLNISSGTITNMNDITNGGLIASGGLISALNDIANGGNAALSGNAIVNQGGTIAGTLDVTGNAQYIGGAGATITGVVSFNTTTNGNTFHDATAAVNISGGGVTFNDANGRVTVTGGTITAMNDAVNGVTISGGTITNMNDITNGGLIASGGLISALNDIANGGNAALSGNAIVNQGGTIAGTLGVTGNAQYLGTAGANITGAVTINTTMAGNTFNNALAAANITQGSVTFNDAAGLVTVNGGTITAMNDAALGLAISSGTITNMNDITNGGLVATGGLISALNDIANGGNAALSGNAIVHQGGTVAGTLGVAGNAQYLGTAGADITGAVTINTANAGTNTFNNAVAAVNVAQGKVQFNNAGGLLTVTGGEVVAMNDAANGVTISGGTITSIRDIAGANLIASGGVITGLRNIGAVNAVLTGNAVVNQTGTIGGTLGVAGNSLYLGTTVANNITGAVVINTANAGTNTFNNAVATVNVAQGKVRFNNAGGLVTVTGGEIVAMNDAANGVTISGGTITSIRDIAGANLTASGGVITGLRNIGAVNAVLTGNAVVNQTGTIGGTLGVAGNSLYLGTTAANDITGAVVINTANAGMNTFHNSNANVTVTAGNLTMNNVGNDLIVNGASSNAVITGNVVNDVTGGHATARATIAGNVGGIVDQAGIFVFTGTGTVAGAVGGGAQVTKIIVDTVDTRTFTDGGLDVAELNFAKNGTASLTAADLAAVNVTTDTPGEGTVLVNANQVITANVGAVNIKAVGVRNIAINTANFEANVLANAPDEVTVNTGVIASTRVGNLGSVGARLLAANFNITGGSVGDVYAKNTAVAAGINQTFRGIVSGIDTTLATAGSTASFADGSTVDTAIRSIIPGAGTVDFLGGTTIQKDIGAGGRAALVRFVDNDQFTANLNVDNIFADAITLRKGVINLNKNVTLNGATTITSTPLTLNDKKLTVAAGSNLVFSGNNEIDFVITATGDTVTGGQIQSNGPLQYTAGTTINITPDDTQSGRPTAGKTRVHTLIVNNNANPVVAGSTLDITKVTIDNSANVFTKWTPTIDAKGGLALTQEDNAKEVILGLLGTSADAVDKANIAALTSAPQGTDGAKLIDLLSSLKDSSNKLVKAKVDETLDRLPPVSTVADAIESTSGAVSMGLSQRMTNLAGGQGTPVQSRTVASSDAAMSGMNAGDDHARYGAWISPFFGKTTQKERKGAAGYKNDTYGASFGFDTRANDDMIIGGAVTVANNEMKHKNFKAGDKTKISSMMFSIYGMQQITDSWFAHGVATFGSNEVKNSEKRVSGLTTYDTVSGKYTSMSFNGEAMFGYNFLTEQVTFTPMAGLRYSRVNDGGYKETGSTTGQNIDVKTKASNKLEVVAGARIAGGTFDTNGMTVTPEVHGFINHDLIGKNPKQTLGLAGTNGLTVKSNKPVKTTFNVGAGVNFAYNMMEYGVGYDAEIATKRLGHQGTLKLRVNF</sequence>
<name>A0ABU5NCJ4_9RICK</name>
<evidence type="ECO:0000256" key="2">
    <source>
        <dbReference type="SAM" id="SignalP"/>
    </source>
</evidence>
<dbReference type="InterPro" id="IPR005546">
    <property type="entry name" value="Autotransporte_beta"/>
</dbReference>
<evidence type="ECO:0000259" key="3">
    <source>
        <dbReference type="PROSITE" id="PS51208"/>
    </source>
</evidence>
<keyword evidence="1" id="KW-1134">Transmembrane beta strand</keyword>
<feature type="domain" description="Autotransporter" evidence="3">
    <location>
        <begin position="1433"/>
        <end position="1715"/>
    </location>
</feature>
<gene>
    <name evidence="4" type="ORF">Megvenef_00873</name>
</gene>
<feature type="signal peptide" evidence="2">
    <location>
        <begin position="1"/>
        <end position="29"/>
    </location>
</feature>
<dbReference type="RefSeq" id="WP_322776803.1">
    <property type="nucleotide sequence ID" value="NZ_JARJFB010000059.1"/>
</dbReference>
<feature type="chain" id="PRO_5045451449" evidence="2">
    <location>
        <begin position="30"/>
        <end position="1715"/>
    </location>
</feature>
<dbReference type="SMART" id="SM00710">
    <property type="entry name" value="PbH1"/>
    <property type="match status" value="12"/>
</dbReference>
<dbReference type="InterPro" id="IPR006626">
    <property type="entry name" value="PbH1"/>
</dbReference>
<evidence type="ECO:0000313" key="5">
    <source>
        <dbReference type="Proteomes" id="UP001291687"/>
    </source>
</evidence>
<dbReference type="PROSITE" id="PS51208">
    <property type="entry name" value="AUTOTRANSPORTER"/>
    <property type="match status" value="1"/>
</dbReference>
<keyword evidence="5" id="KW-1185">Reference proteome</keyword>
<protein>
    <submittedName>
        <fullName evidence="4">Autotransporter outer membrane beta-barrel domain-containing protein</fullName>
    </submittedName>
</protein>
<keyword evidence="1" id="KW-0812">Transmembrane</keyword>
<proteinExistence type="predicted"/>
<organism evidence="4 5">
    <name type="scientific">Candidatus Megaera venefica</name>
    <dbReference type="NCBI Taxonomy" id="2055910"/>
    <lineage>
        <taxon>Bacteria</taxon>
        <taxon>Pseudomonadati</taxon>
        <taxon>Pseudomonadota</taxon>
        <taxon>Alphaproteobacteria</taxon>
        <taxon>Rickettsiales</taxon>
        <taxon>Rickettsiaceae</taxon>
        <taxon>Candidatus Megaera</taxon>
    </lineage>
</organism>
<dbReference type="Gene3D" id="2.40.128.130">
    <property type="entry name" value="Autotransporter beta-domain"/>
    <property type="match status" value="1"/>
</dbReference>
<dbReference type="NCBIfam" id="TIGR01414">
    <property type="entry name" value="autotrans_barl"/>
    <property type="match status" value="1"/>
</dbReference>
<evidence type="ECO:0000313" key="4">
    <source>
        <dbReference type="EMBL" id="MEA0970904.1"/>
    </source>
</evidence>
<dbReference type="InterPro" id="IPR006315">
    <property type="entry name" value="OM_autotransptr_brl_dom"/>
</dbReference>
<keyword evidence="2" id="KW-0732">Signal</keyword>
<evidence type="ECO:0000256" key="1">
    <source>
        <dbReference type="ARBA" id="ARBA00022452"/>
    </source>
</evidence>